<evidence type="ECO:0000256" key="2">
    <source>
        <dbReference type="ARBA" id="ARBA00004196"/>
    </source>
</evidence>
<dbReference type="CDD" id="cd02783">
    <property type="entry name" value="MopB_CT_2"/>
    <property type="match status" value="1"/>
</dbReference>
<organism evidence="7 8">
    <name type="scientific">Yoonia maritima</name>
    <dbReference type="NCBI Taxonomy" id="1435347"/>
    <lineage>
        <taxon>Bacteria</taxon>
        <taxon>Pseudomonadati</taxon>
        <taxon>Pseudomonadota</taxon>
        <taxon>Alphaproteobacteria</taxon>
        <taxon>Rhodobacterales</taxon>
        <taxon>Paracoccaceae</taxon>
        <taxon>Yoonia</taxon>
    </lineage>
</organism>
<dbReference type="SUPFAM" id="SSF50692">
    <property type="entry name" value="ADC-like"/>
    <property type="match status" value="1"/>
</dbReference>
<accession>A0A2T0W011</accession>
<dbReference type="Gene3D" id="2.40.40.20">
    <property type="match status" value="1"/>
</dbReference>
<comment type="caution">
    <text evidence="7">The sequence shown here is derived from an EMBL/GenBank/DDBJ whole genome shotgun (WGS) entry which is preliminary data.</text>
</comment>
<name>A0A2T0W011_9RHOB</name>
<feature type="region of interest" description="Disordered" evidence="6">
    <location>
        <begin position="218"/>
        <end position="246"/>
    </location>
</feature>
<dbReference type="GO" id="GO:0030313">
    <property type="term" value="C:cell envelope"/>
    <property type="evidence" value="ECO:0007669"/>
    <property type="project" value="UniProtKB-SubCell"/>
</dbReference>
<dbReference type="EMBL" id="PVTP01000004">
    <property type="protein sequence ID" value="PRY78146.1"/>
    <property type="molecule type" value="Genomic_DNA"/>
</dbReference>
<gene>
    <name evidence="7" type="ORF">CLV80_104110</name>
</gene>
<dbReference type="Proteomes" id="UP000238007">
    <property type="component" value="Unassembled WGS sequence"/>
</dbReference>
<proteinExistence type="inferred from homology"/>
<sequence>MAYQEWAVKIGCYDVVQPYIFQLYVEPMRKFQAAAEGNGLRQPPDHLRKQIQRTMDPLPIWYAPIEDDHIDQNEYPIHALTQRPMAMYHSWGSQNAWLRQIHGVNPLYLPTKIWNEKNFKDGDWAKVTSAHGTITVPVAHQASLNENTIWTWNAIGKRKGTWGLDKDAPEATKGFLLNHLIHELLPPKGDGLRWANSDPITGQAAWFDLRVKIAKTTPPTEVQPELPEIKSPVGKGPTSLEWKVGA</sequence>
<reference evidence="7 8" key="1">
    <citation type="submission" date="2018-03" db="EMBL/GenBank/DDBJ databases">
        <title>Genomic Encyclopedia of Archaeal and Bacterial Type Strains, Phase II (KMG-II): from individual species to whole genera.</title>
        <authorList>
            <person name="Goeker M."/>
        </authorList>
    </citation>
    <scope>NUCLEOTIDE SEQUENCE [LARGE SCALE GENOMIC DNA]</scope>
    <source>
        <strain evidence="7 8">DSM 101533</strain>
    </source>
</reference>
<keyword evidence="5" id="KW-0560">Oxidoreductase</keyword>
<dbReference type="GO" id="GO:0051539">
    <property type="term" value="F:4 iron, 4 sulfur cluster binding"/>
    <property type="evidence" value="ECO:0007669"/>
    <property type="project" value="UniProtKB-KW"/>
</dbReference>
<evidence type="ECO:0000256" key="5">
    <source>
        <dbReference type="ARBA" id="ARBA00023002"/>
    </source>
</evidence>
<evidence type="ECO:0000313" key="8">
    <source>
        <dbReference type="Proteomes" id="UP000238007"/>
    </source>
</evidence>
<comment type="subcellular location">
    <subcellularLocation>
        <location evidence="2">Cell envelope</location>
    </subcellularLocation>
</comment>
<keyword evidence="4" id="KW-0411">Iron-sulfur</keyword>
<dbReference type="AlphaFoldDB" id="A0A2T0W011"/>
<evidence type="ECO:0000256" key="4">
    <source>
        <dbReference type="ARBA" id="ARBA00022485"/>
    </source>
</evidence>
<keyword evidence="4" id="KW-0408">Iron</keyword>
<dbReference type="PANTHER" id="PTHR43598">
    <property type="entry name" value="TUNGSTEN-CONTAINING FORMYLMETHANOFURAN DEHYDROGENASE 2 SUBUNIT B"/>
    <property type="match status" value="1"/>
</dbReference>
<keyword evidence="8" id="KW-1185">Reference proteome</keyword>
<dbReference type="InterPro" id="IPR009010">
    <property type="entry name" value="Asp_de-COase-like_dom_sf"/>
</dbReference>
<protein>
    <submittedName>
        <fullName evidence="7">Molybdopterin dinucleotide binding protein</fullName>
    </submittedName>
</protein>
<comment type="cofactor">
    <cofactor evidence="1">
        <name>[4Fe-4S] cluster</name>
        <dbReference type="ChEBI" id="CHEBI:49883"/>
    </cofactor>
</comment>
<comment type="similarity">
    <text evidence="3">Belongs to the prokaryotic molybdopterin-containing oxidoreductase family.</text>
</comment>
<keyword evidence="4" id="KW-0004">4Fe-4S</keyword>
<dbReference type="GO" id="GO:0016491">
    <property type="term" value="F:oxidoreductase activity"/>
    <property type="evidence" value="ECO:0007669"/>
    <property type="project" value="UniProtKB-KW"/>
</dbReference>
<evidence type="ECO:0000256" key="1">
    <source>
        <dbReference type="ARBA" id="ARBA00001966"/>
    </source>
</evidence>
<evidence type="ECO:0000256" key="6">
    <source>
        <dbReference type="SAM" id="MobiDB-lite"/>
    </source>
</evidence>
<evidence type="ECO:0000313" key="7">
    <source>
        <dbReference type="EMBL" id="PRY78146.1"/>
    </source>
</evidence>
<evidence type="ECO:0000256" key="3">
    <source>
        <dbReference type="ARBA" id="ARBA00010312"/>
    </source>
</evidence>
<dbReference type="PANTHER" id="PTHR43598:SF5">
    <property type="entry name" value="DMSO REDUCTASE CHAIN A"/>
    <property type="match status" value="1"/>
</dbReference>
<keyword evidence="4" id="KW-0479">Metal-binding</keyword>